<dbReference type="Proteomes" id="UP000434044">
    <property type="component" value="Unassembled WGS sequence"/>
</dbReference>
<accession>A0A6N8EG54</accession>
<dbReference type="SUPFAM" id="SSF54637">
    <property type="entry name" value="Thioesterase/thiol ester dehydrase-isomerase"/>
    <property type="match status" value="1"/>
</dbReference>
<dbReference type="AlphaFoldDB" id="A0A6N8EG54"/>
<organism evidence="2 3">
    <name type="scientific">Allochromatium palmeri</name>
    <dbReference type="NCBI Taxonomy" id="231048"/>
    <lineage>
        <taxon>Bacteria</taxon>
        <taxon>Pseudomonadati</taxon>
        <taxon>Pseudomonadota</taxon>
        <taxon>Gammaproteobacteria</taxon>
        <taxon>Chromatiales</taxon>
        <taxon>Chromatiaceae</taxon>
        <taxon>Allochromatium</taxon>
    </lineage>
</organism>
<protein>
    <recommendedName>
        <fullName evidence="1">ApeI dehydratase-like domain-containing protein</fullName>
    </recommendedName>
</protein>
<dbReference type="InterPro" id="IPR054545">
    <property type="entry name" value="ApeI-like"/>
</dbReference>
<sequence>MWFLLLDLDQPAPDEIRAGVVVNGDSPWFDGHFPDSPILPGIAQLKMVADVIGKARHQSLWVKRLHRVKFKRIVKPGELLEIHVKGTDNQYSFRITHNAEDVCYGMMSLDGKRH</sequence>
<gene>
    <name evidence="2" type="ORF">GJ668_13180</name>
</gene>
<dbReference type="Pfam" id="PF22818">
    <property type="entry name" value="ApeI-like"/>
    <property type="match status" value="1"/>
</dbReference>
<dbReference type="RefSeq" id="WP_155450612.1">
    <property type="nucleotide sequence ID" value="NZ_WNKT01000030.1"/>
</dbReference>
<dbReference type="EMBL" id="WNKT01000030">
    <property type="protein sequence ID" value="MTW22038.1"/>
    <property type="molecule type" value="Genomic_DNA"/>
</dbReference>
<feature type="domain" description="ApeI dehydratase-like" evidence="1">
    <location>
        <begin position="14"/>
        <end position="102"/>
    </location>
</feature>
<keyword evidence="3" id="KW-1185">Reference proteome</keyword>
<reference evidence="2 3" key="1">
    <citation type="submission" date="2019-11" db="EMBL/GenBank/DDBJ databases">
        <title>Whole-genome sequence of the anaerobic purple sulfur bacterium Allochromatium palmeri DSM 15591.</title>
        <authorList>
            <person name="Kyndt J.A."/>
            <person name="Meyer T.E."/>
        </authorList>
    </citation>
    <scope>NUCLEOTIDE SEQUENCE [LARGE SCALE GENOMIC DNA]</scope>
    <source>
        <strain evidence="2 3">DSM 15591</strain>
    </source>
</reference>
<dbReference type="InterPro" id="IPR029069">
    <property type="entry name" value="HotDog_dom_sf"/>
</dbReference>
<name>A0A6N8EG54_9GAMM</name>
<evidence type="ECO:0000313" key="3">
    <source>
        <dbReference type="Proteomes" id="UP000434044"/>
    </source>
</evidence>
<proteinExistence type="predicted"/>
<dbReference type="Gene3D" id="3.10.129.10">
    <property type="entry name" value="Hotdog Thioesterase"/>
    <property type="match status" value="1"/>
</dbReference>
<dbReference type="OrthoDB" id="9812842at2"/>
<evidence type="ECO:0000259" key="1">
    <source>
        <dbReference type="Pfam" id="PF22818"/>
    </source>
</evidence>
<comment type="caution">
    <text evidence="2">The sequence shown here is derived from an EMBL/GenBank/DDBJ whole genome shotgun (WGS) entry which is preliminary data.</text>
</comment>
<evidence type="ECO:0000313" key="2">
    <source>
        <dbReference type="EMBL" id="MTW22038.1"/>
    </source>
</evidence>